<dbReference type="GO" id="GO:0006508">
    <property type="term" value="P:proteolysis"/>
    <property type="evidence" value="ECO:0007669"/>
    <property type="project" value="UniProtKB-KW"/>
</dbReference>
<keyword evidence="2" id="KW-0645">Protease</keyword>
<dbReference type="NCBIfam" id="TIGR03725">
    <property type="entry name" value="T6A_YeaZ"/>
    <property type="match status" value="1"/>
</dbReference>
<feature type="domain" description="Gcp-like" evidence="1">
    <location>
        <begin position="33"/>
        <end position="178"/>
    </location>
</feature>
<dbReference type="AlphaFoldDB" id="B2A5P8"/>
<organism evidence="2 3">
    <name type="scientific">Natranaerobius thermophilus (strain ATCC BAA-1301 / DSM 18059 / JW/NM-WN-LF)</name>
    <dbReference type="NCBI Taxonomy" id="457570"/>
    <lineage>
        <taxon>Bacteria</taxon>
        <taxon>Bacillati</taxon>
        <taxon>Bacillota</taxon>
        <taxon>Clostridia</taxon>
        <taxon>Natranaerobiales</taxon>
        <taxon>Natranaerobiaceae</taxon>
        <taxon>Natranaerobius</taxon>
    </lineage>
</organism>
<dbReference type="GO" id="GO:0005829">
    <property type="term" value="C:cytosol"/>
    <property type="evidence" value="ECO:0007669"/>
    <property type="project" value="TreeGrafter"/>
</dbReference>
<dbReference type="GO" id="GO:0002949">
    <property type="term" value="P:tRNA threonylcarbamoyladenosine modification"/>
    <property type="evidence" value="ECO:0007669"/>
    <property type="project" value="InterPro"/>
</dbReference>
<evidence type="ECO:0000313" key="2">
    <source>
        <dbReference type="EMBL" id="ACB83996.1"/>
    </source>
</evidence>
<dbReference type="PANTHER" id="PTHR11735:SF11">
    <property type="entry name" value="TRNA THREONYLCARBAMOYLADENOSINE BIOSYNTHESIS PROTEIN TSAB"/>
    <property type="match status" value="1"/>
</dbReference>
<protein>
    <submittedName>
        <fullName evidence="2">Peptidase M22 glycoprotease</fullName>
    </submittedName>
</protein>
<dbReference type="Gene3D" id="3.30.420.40">
    <property type="match status" value="2"/>
</dbReference>
<dbReference type="InterPro" id="IPR043129">
    <property type="entry name" value="ATPase_NBD"/>
</dbReference>
<reference evidence="2 3" key="1">
    <citation type="submission" date="2008-04" db="EMBL/GenBank/DDBJ databases">
        <title>Complete sequence of chromosome of Natranaerobius thermophilus JW/NM-WN-LF.</title>
        <authorList>
            <consortium name="US DOE Joint Genome Institute"/>
            <person name="Copeland A."/>
            <person name="Lucas S."/>
            <person name="Lapidus A."/>
            <person name="Glavina del Rio T."/>
            <person name="Dalin E."/>
            <person name="Tice H."/>
            <person name="Bruce D."/>
            <person name="Goodwin L."/>
            <person name="Pitluck S."/>
            <person name="Chertkov O."/>
            <person name="Brettin T."/>
            <person name="Detter J.C."/>
            <person name="Han C."/>
            <person name="Kuske C.R."/>
            <person name="Schmutz J."/>
            <person name="Larimer F."/>
            <person name="Land M."/>
            <person name="Hauser L."/>
            <person name="Kyrpides N."/>
            <person name="Lykidis A."/>
            <person name="Mesbah N.M."/>
            <person name="Wiegel J."/>
        </authorList>
    </citation>
    <scope>NUCLEOTIDE SEQUENCE [LARGE SCALE GENOMIC DNA]</scope>
    <source>
        <strain evidence="3">ATCC BAA-1301 / DSM 18059 / JW/NM-WN-LF</strain>
    </source>
</reference>
<accession>B2A5P8</accession>
<dbReference type="HOGENOM" id="CLU_064886_0_0_9"/>
<dbReference type="InterPro" id="IPR000905">
    <property type="entry name" value="Gcp-like_dom"/>
</dbReference>
<dbReference type="FunCoup" id="B2A5P8">
    <property type="interactions" value="348"/>
</dbReference>
<reference evidence="2 3" key="2">
    <citation type="journal article" date="2011" name="J. Bacteriol.">
        <title>Complete genome sequence of the anaerobic, halophilic alkalithermophile Natranaerobius thermophilus JW/NM-WN-LF.</title>
        <authorList>
            <person name="Zhao B."/>
            <person name="Mesbah N.M."/>
            <person name="Dalin E."/>
            <person name="Goodwin L."/>
            <person name="Nolan M."/>
            <person name="Pitluck S."/>
            <person name="Chertkov O."/>
            <person name="Brettin T.S."/>
            <person name="Han J."/>
            <person name="Larimer F.W."/>
            <person name="Land M.L."/>
            <person name="Hauser L."/>
            <person name="Kyrpides N."/>
            <person name="Wiegel J."/>
        </authorList>
    </citation>
    <scope>NUCLEOTIDE SEQUENCE [LARGE SCALE GENOMIC DNA]</scope>
    <source>
        <strain evidence="3">ATCC BAA-1301 / DSM 18059 / JW/NM-WN-LF</strain>
    </source>
</reference>
<dbReference type="KEGG" id="nth:Nther_0400"/>
<dbReference type="eggNOG" id="COG1214">
    <property type="taxonomic scope" value="Bacteria"/>
</dbReference>
<gene>
    <name evidence="2" type="ordered locus">Nther_0400</name>
</gene>
<dbReference type="PANTHER" id="PTHR11735">
    <property type="entry name" value="TRNA N6-ADENOSINE THREONYLCARBAMOYLTRANSFERASE"/>
    <property type="match status" value="1"/>
</dbReference>
<dbReference type="SUPFAM" id="SSF53067">
    <property type="entry name" value="Actin-like ATPase domain"/>
    <property type="match status" value="2"/>
</dbReference>
<dbReference type="OrthoDB" id="9784166at2"/>
<dbReference type="STRING" id="457570.Nther_0400"/>
<dbReference type="RefSeq" id="WP_012446883.1">
    <property type="nucleotide sequence ID" value="NC_010718.1"/>
</dbReference>
<dbReference type="InParanoid" id="B2A5P8"/>
<proteinExistence type="predicted"/>
<dbReference type="EMBL" id="CP001034">
    <property type="protein sequence ID" value="ACB83996.1"/>
    <property type="molecule type" value="Genomic_DNA"/>
</dbReference>
<keyword evidence="3" id="KW-1185">Reference proteome</keyword>
<dbReference type="GO" id="GO:0008233">
    <property type="term" value="F:peptidase activity"/>
    <property type="evidence" value="ECO:0007669"/>
    <property type="project" value="UniProtKB-KW"/>
</dbReference>
<dbReference type="CDD" id="cd24032">
    <property type="entry name" value="ASKHA_NBD_TsaB"/>
    <property type="match status" value="1"/>
</dbReference>
<sequence length="236" mass="26004">MKVLGIDTATKTCCVALIDGNKLMGEFILNNFQTHSERLMPLIDKLLDSLGIKIDEIEGIAVSRGPGAFTGLRIGIGTAQGLAMGNEIPLVGVSTLDALAYQRATLGYICPIMDAKKQELYTSLYYVNEKEIEQVWDYSIMKPKDLIAELNNDLTDRDIITFVGDGFSPYKEELLSDVVASVNYSTGDLELNRGFSIARLGLNKINVGEGCAPEELTPLYLRKSEAERKREEEDNG</sequence>
<evidence type="ECO:0000259" key="1">
    <source>
        <dbReference type="Pfam" id="PF00814"/>
    </source>
</evidence>
<keyword evidence="2" id="KW-0378">Hydrolase</keyword>
<dbReference type="InterPro" id="IPR022496">
    <property type="entry name" value="T6A_TsaB"/>
</dbReference>
<dbReference type="Proteomes" id="UP000001683">
    <property type="component" value="Chromosome"/>
</dbReference>
<dbReference type="Pfam" id="PF00814">
    <property type="entry name" value="TsaD"/>
    <property type="match status" value="1"/>
</dbReference>
<name>B2A5P8_NATTJ</name>
<evidence type="ECO:0000313" key="3">
    <source>
        <dbReference type="Proteomes" id="UP000001683"/>
    </source>
</evidence>